<gene>
    <name evidence="2" type="ORF">RhiirC2_829721</name>
</gene>
<reference evidence="2 3" key="2">
    <citation type="submission" date="2017-10" db="EMBL/GenBank/DDBJ databases">
        <title>Extensive intraspecific genome diversity in a model arbuscular mycorrhizal fungus.</title>
        <authorList>
            <person name="Chen E.C.H."/>
            <person name="Morin E."/>
            <person name="Baudet D."/>
            <person name="Noel J."/>
            <person name="Ndikumana S."/>
            <person name="Charron P."/>
            <person name="St-Onge C."/>
            <person name="Giorgi J."/>
            <person name="Grigoriev I.V."/>
            <person name="Roux C."/>
            <person name="Martin F.M."/>
            <person name="Corradi N."/>
        </authorList>
    </citation>
    <scope>NUCLEOTIDE SEQUENCE [LARGE SCALE GENOMIC DNA]</scope>
    <source>
        <strain evidence="2 3">C2</strain>
    </source>
</reference>
<accession>A0A2N1M3M6</accession>
<keyword evidence="1" id="KW-0175">Coiled coil</keyword>
<name>A0A2N1M3M6_9GLOM</name>
<sequence>RHYIIENPQNKKQDFSRNLSEPLKQASQLNQEKNNSQDQLAQSEVDIQELKFQQGQYKSHQLTQSQINKKKIEDENLSHFQVSQNEIEEMILTRKNQLEQNYQDLRFNSTAQIREFAEKENTFRTLITCLQNEKQGFSSNLSEWLKQTSQLNRGKNNLQDQLAQSKADIIELTFQQIQFRINYKKMEENFIKLEKFAETNYQFSQNELKETILAYKSELVNLQQQNFQLEQNYQDLRFNSTAQIREFVEKENTLQSLITCLQNEKQALIEQKEQLENQLNQFRINYEQIEQEKIELHDMVKGLSQNQKLTIKLKAKLEKKIVQLEEKIVQLEQKLINEEQIKISLTYT</sequence>
<feature type="coiled-coil region" evidence="1">
    <location>
        <begin position="26"/>
        <end position="53"/>
    </location>
</feature>
<protein>
    <submittedName>
        <fullName evidence="2">Uncharacterized protein</fullName>
    </submittedName>
</protein>
<reference evidence="2 3" key="1">
    <citation type="submission" date="2016-04" db="EMBL/GenBank/DDBJ databases">
        <title>Genome analyses suggest a sexual origin of heterokaryosis in a supposedly ancient asexual fungus.</title>
        <authorList>
            <person name="Ropars J."/>
            <person name="Sedzielewska K."/>
            <person name="Noel J."/>
            <person name="Charron P."/>
            <person name="Farinelli L."/>
            <person name="Marton T."/>
            <person name="Kruger M."/>
            <person name="Pelin A."/>
            <person name="Brachmann A."/>
            <person name="Corradi N."/>
        </authorList>
    </citation>
    <scope>NUCLEOTIDE SEQUENCE [LARGE SCALE GENOMIC DNA]</scope>
    <source>
        <strain evidence="2 3">C2</strain>
    </source>
</reference>
<comment type="caution">
    <text evidence="2">The sequence shown here is derived from an EMBL/GenBank/DDBJ whole genome shotgun (WGS) entry which is preliminary data.</text>
</comment>
<evidence type="ECO:0000313" key="3">
    <source>
        <dbReference type="Proteomes" id="UP000233469"/>
    </source>
</evidence>
<evidence type="ECO:0000313" key="2">
    <source>
        <dbReference type="EMBL" id="PKK56238.1"/>
    </source>
</evidence>
<dbReference type="AlphaFoldDB" id="A0A2N1M3M6"/>
<evidence type="ECO:0000256" key="1">
    <source>
        <dbReference type="SAM" id="Coils"/>
    </source>
</evidence>
<dbReference type="Proteomes" id="UP000233469">
    <property type="component" value="Unassembled WGS sequence"/>
</dbReference>
<dbReference type="VEuPathDB" id="FungiDB:RhiirFUN_003973"/>
<feature type="non-terminal residue" evidence="2">
    <location>
        <position position="1"/>
    </location>
</feature>
<organism evidence="2 3">
    <name type="scientific">Rhizophagus irregularis</name>
    <dbReference type="NCBI Taxonomy" id="588596"/>
    <lineage>
        <taxon>Eukaryota</taxon>
        <taxon>Fungi</taxon>
        <taxon>Fungi incertae sedis</taxon>
        <taxon>Mucoromycota</taxon>
        <taxon>Glomeromycotina</taxon>
        <taxon>Glomeromycetes</taxon>
        <taxon>Glomerales</taxon>
        <taxon>Glomeraceae</taxon>
        <taxon>Rhizophagus</taxon>
    </lineage>
</organism>
<feature type="coiled-coil region" evidence="1">
    <location>
        <begin position="205"/>
        <end position="341"/>
    </location>
</feature>
<dbReference type="EMBL" id="LLXL01005970">
    <property type="protein sequence ID" value="PKK56238.1"/>
    <property type="molecule type" value="Genomic_DNA"/>
</dbReference>
<proteinExistence type="predicted"/>
<dbReference type="VEuPathDB" id="FungiDB:FUN_001396"/>